<accession>A0AAN7W720</accession>
<evidence type="ECO:0000256" key="9">
    <source>
        <dbReference type="ARBA" id="ARBA00025727"/>
    </source>
</evidence>
<evidence type="ECO:0000256" key="2">
    <source>
        <dbReference type="ARBA" id="ARBA00012729"/>
    </source>
</evidence>
<gene>
    <name evidence="13" type="ORF">LTR97_008359</name>
</gene>
<dbReference type="PANTHER" id="PTHR45708:SF49">
    <property type="entry name" value="ENDOCHITINASE"/>
    <property type="match status" value="1"/>
</dbReference>
<dbReference type="GO" id="GO:0005576">
    <property type="term" value="C:extracellular region"/>
    <property type="evidence" value="ECO:0007669"/>
    <property type="project" value="TreeGrafter"/>
</dbReference>
<dbReference type="InterPro" id="IPR050542">
    <property type="entry name" value="Glycosyl_Hydrlase18_Chitinase"/>
</dbReference>
<dbReference type="PANTHER" id="PTHR45708">
    <property type="entry name" value="ENDOCHITINASE"/>
    <property type="match status" value="1"/>
</dbReference>
<dbReference type="AlphaFoldDB" id="A0AAN7W720"/>
<dbReference type="PROSITE" id="PS51910">
    <property type="entry name" value="GH18_2"/>
    <property type="match status" value="1"/>
</dbReference>
<dbReference type="InterPro" id="IPR001579">
    <property type="entry name" value="Glyco_hydro_18_chit_AS"/>
</dbReference>
<dbReference type="GO" id="GO:0008061">
    <property type="term" value="F:chitin binding"/>
    <property type="evidence" value="ECO:0007669"/>
    <property type="project" value="UniProtKB-KW"/>
</dbReference>
<proteinExistence type="inferred from homology"/>
<keyword evidence="3" id="KW-0147">Chitin-binding</keyword>
<dbReference type="CDD" id="cd02877">
    <property type="entry name" value="GH18_hevamine_XipI_class_III"/>
    <property type="match status" value="1"/>
</dbReference>
<keyword evidence="7 10" id="KW-0326">Glycosidase</keyword>
<dbReference type="InterPro" id="IPR045321">
    <property type="entry name" value="Cts1-like"/>
</dbReference>
<evidence type="ECO:0000313" key="14">
    <source>
        <dbReference type="Proteomes" id="UP001310594"/>
    </source>
</evidence>
<evidence type="ECO:0000256" key="1">
    <source>
        <dbReference type="ARBA" id="ARBA00000822"/>
    </source>
</evidence>
<dbReference type="SUPFAM" id="SSF51445">
    <property type="entry name" value="(Trans)glycosidases"/>
    <property type="match status" value="1"/>
</dbReference>
<dbReference type="EMBL" id="JAVRQU010000013">
    <property type="protein sequence ID" value="KAK5695939.1"/>
    <property type="molecule type" value="Genomic_DNA"/>
</dbReference>
<name>A0AAN7W720_9PEZI</name>
<dbReference type="GO" id="GO:0000272">
    <property type="term" value="P:polysaccharide catabolic process"/>
    <property type="evidence" value="ECO:0007669"/>
    <property type="project" value="UniProtKB-KW"/>
</dbReference>
<feature type="signal peptide" evidence="11">
    <location>
        <begin position="1"/>
        <end position="21"/>
    </location>
</feature>
<keyword evidence="4 10" id="KW-0378">Hydrolase</keyword>
<feature type="chain" id="PRO_5043054318" description="chitinase" evidence="11">
    <location>
        <begin position="22"/>
        <end position="490"/>
    </location>
</feature>
<evidence type="ECO:0000256" key="4">
    <source>
        <dbReference type="ARBA" id="ARBA00022801"/>
    </source>
</evidence>
<protein>
    <recommendedName>
        <fullName evidence="2">chitinase</fullName>
        <ecNumber evidence="2">3.2.1.14</ecNumber>
    </recommendedName>
</protein>
<dbReference type="EC" id="3.2.1.14" evidence="2"/>
<dbReference type="InterPro" id="IPR017853">
    <property type="entry name" value="GH"/>
</dbReference>
<dbReference type="Gene3D" id="3.20.20.80">
    <property type="entry name" value="Glycosidases"/>
    <property type="match status" value="1"/>
</dbReference>
<evidence type="ECO:0000259" key="12">
    <source>
        <dbReference type="PROSITE" id="PS51910"/>
    </source>
</evidence>
<keyword evidence="8" id="KW-0624">Polysaccharide degradation</keyword>
<organism evidence="13 14">
    <name type="scientific">Elasticomyces elasticus</name>
    <dbReference type="NCBI Taxonomy" id="574655"/>
    <lineage>
        <taxon>Eukaryota</taxon>
        <taxon>Fungi</taxon>
        <taxon>Dikarya</taxon>
        <taxon>Ascomycota</taxon>
        <taxon>Pezizomycotina</taxon>
        <taxon>Dothideomycetes</taxon>
        <taxon>Dothideomycetidae</taxon>
        <taxon>Mycosphaerellales</taxon>
        <taxon>Teratosphaeriaceae</taxon>
        <taxon>Elasticomyces</taxon>
    </lineage>
</organism>
<evidence type="ECO:0000256" key="3">
    <source>
        <dbReference type="ARBA" id="ARBA00022669"/>
    </source>
</evidence>
<dbReference type="Proteomes" id="UP001310594">
    <property type="component" value="Unassembled WGS sequence"/>
</dbReference>
<sequence>MLPNAIMCAILLNGLVPYTRARHVHHKPLHKHVHRAEPPSPTFTSTIAGEAQPSDLQAFQGQVDDLTKYILSSIADIERRLRDLEKVLASLQGTPLTSSTTTDQALPSLDSTPVTSAYAQSTVSASVTTTTTPALPIATSYGNRTAYTFHPDAKDNVAVYYGQSAKTTAGGLAALCRNQNVDIVVLAFVNDFFSVNGYPTINFGPACDPPTDDQKATAPGLLHCPRLASQIKVCQHLGKPVLVSLGGYIANTSFTSNAQAKEFAGTLWNLFGAGNETTAIRPFGPDVVVDGFDIDNENHNTTFYNTFATALRTHMSQDKSKRYYITAAPQCPIPDESIPLQLMRQADFVWVQFYNNPSCNLNSTGFEASFKAWSKLLANGAGKHKPRLYIGGGAADPAGSGYVAGQELRRHTNLVKNLRVKNLGGMMLWDGSMGIQNVDKHGHGYLHYAKAAVQLKQSPFATTLPTSIRPRVSCDKLPTRPSNDMLRYIV</sequence>
<evidence type="ECO:0000256" key="8">
    <source>
        <dbReference type="ARBA" id="ARBA00023326"/>
    </source>
</evidence>
<keyword evidence="11" id="KW-0732">Signal</keyword>
<dbReference type="GO" id="GO:0006032">
    <property type="term" value="P:chitin catabolic process"/>
    <property type="evidence" value="ECO:0007669"/>
    <property type="project" value="UniProtKB-KW"/>
</dbReference>
<dbReference type="InterPro" id="IPR001223">
    <property type="entry name" value="Glyco_hydro18_cat"/>
</dbReference>
<feature type="domain" description="GH18" evidence="12">
    <location>
        <begin position="155"/>
        <end position="446"/>
    </location>
</feature>
<comment type="caution">
    <text evidence="13">The sequence shown here is derived from an EMBL/GenBank/DDBJ whole genome shotgun (WGS) entry which is preliminary data.</text>
</comment>
<keyword evidence="5" id="KW-0146">Chitin degradation</keyword>
<evidence type="ECO:0000256" key="6">
    <source>
        <dbReference type="ARBA" id="ARBA00023277"/>
    </source>
</evidence>
<dbReference type="PROSITE" id="PS01095">
    <property type="entry name" value="GH18_1"/>
    <property type="match status" value="1"/>
</dbReference>
<keyword evidence="6" id="KW-0119">Carbohydrate metabolism</keyword>
<reference evidence="13" key="1">
    <citation type="submission" date="2023-08" db="EMBL/GenBank/DDBJ databases">
        <title>Black Yeasts Isolated from many extreme environments.</title>
        <authorList>
            <person name="Coleine C."/>
            <person name="Stajich J.E."/>
            <person name="Selbmann L."/>
        </authorList>
    </citation>
    <scope>NUCLEOTIDE SEQUENCE</scope>
    <source>
        <strain evidence="13">CCFEE 5810</strain>
    </source>
</reference>
<dbReference type="Pfam" id="PF00704">
    <property type="entry name" value="Glyco_hydro_18"/>
    <property type="match status" value="1"/>
</dbReference>
<evidence type="ECO:0000256" key="11">
    <source>
        <dbReference type="SAM" id="SignalP"/>
    </source>
</evidence>
<evidence type="ECO:0000313" key="13">
    <source>
        <dbReference type="EMBL" id="KAK5695939.1"/>
    </source>
</evidence>
<evidence type="ECO:0000256" key="5">
    <source>
        <dbReference type="ARBA" id="ARBA00023024"/>
    </source>
</evidence>
<comment type="similarity">
    <text evidence="9">Belongs to the glycosyl hydrolase 18 family. Chitinase class III subfamily.</text>
</comment>
<evidence type="ECO:0000256" key="7">
    <source>
        <dbReference type="ARBA" id="ARBA00023295"/>
    </source>
</evidence>
<evidence type="ECO:0000256" key="10">
    <source>
        <dbReference type="RuleBase" id="RU000489"/>
    </source>
</evidence>
<dbReference type="GO" id="GO:0008843">
    <property type="term" value="F:endochitinase activity"/>
    <property type="evidence" value="ECO:0007669"/>
    <property type="project" value="UniProtKB-EC"/>
</dbReference>
<comment type="catalytic activity">
    <reaction evidence="1">
        <text>Random endo-hydrolysis of N-acetyl-beta-D-glucosaminide (1-&gt;4)-beta-linkages in chitin and chitodextrins.</text>
        <dbReference type="EC" id="3.2.1.14"/>
    </reaction>
</comment>